<keyword evidence="2" id="KW-1185">Reference proteome</keyword>
<protein>
    <submittedName>
        <fullName evidence="1">Uncharacterized protein</fullName>
    </submittedName>
</protein>
<accession>A0ACC2KH87</accession>
<evidence type="ECO:0000313" key="1">
    <source>
        <dbReference type="EMBL" id="KAJ8620446.1"/>
    </source>
</evidence>
<sequence>MREGGGHVGFVVVVEMEKAFIFVASFWFLVIYTRACKLRGREVSVSDEFGQGKGEIFLQLSSIPPFCPSLVIPAAKEIASIHIRLLPRHLIWVFFLRKWQLLSQPQPPRGLVMHRRIPLFQNLGRD</sequence>
<proteinExistence type="predicted"/>
<organism evidence="1 2">
    <name type="scientific">Persea americana</name>
    <name type="common">Avocado</name>
    <dbReference type="NCBI Taxonomy" id="3435"/>
    <lineage>
        <taxon>Eukaryota</taxon>
        <taxon>Viridiplantae</taxon>
        <taxon>Streptophyta</taxon>
        <taxon>Embryophyta</taxon>
        <taxon>Tracheophyta</taxon>
        <taxon>Spermatophyta</taxon>
        <taxon>Magnoliopsida</taxon>
        <taxon>Magnoliidae</taxon>
        <taxon>Laurales</taxon>
        <taxon>Lauraceae</taxon>
        <taxon>Persea</taxon>
    </lineage>
</organism>
<reference evidence="1 2" key="1">
    <citation type="journal article" date="2022" name="Hortic Res">
        <title>A haplotype resolved chromosomal level avocado genome allows analysis of novel avocado genes.</title>
        <authorList>
            <person name="Nath O."/>
            <person name="Fletcher S.J."/>
            <person name="Hayward A."/>
            <person name="Shaw L.M."/>
            <person name="Masouleh A.K."/>
            <person name="Furtado A."/>
            <person name="Henry R.J."/>
            <person name="Mitter N."/>
        </authorList>
    </citation>
    <scope>NUCLEOTIDE SEQUENCE [LARGE SCALE GENOMIC DNA]</scope>
    <source>
        <strain evidence="2">cv. Hass</strain>
    </source>
</reference>
<dbReference type="EMBL" id="CM056817">
    <property type="protein sequence ID" value="KAJ8620446.1"/>
    <property type="molecule type" value="Genomic_DNA"/>
</dbReference>
<gene>
    <name evidence="1" type="ORF">MRB53_028975</name>
</gene>
<dbReference type="Proteomes" id="UP001234297">
    <property type="component" value="Chromosome 9"/>
</dbReference>
<name>A0ACC2KH87_PERAE</name>
<comment type="caution">
    <text evidence="1">The sequence shown here is derived from an EMBL/GenBank/DDBJ whole genome shotgun (WGS) entry which is preliminary data.</text>
</comment>
<evidence type="ECO:0000313" key="2">
    <source>
        <dbReference type="Proteomes" id="UP001234297"/>
    </source>
</evidence>